<dbReference type="GeneID" id="30150687"/>
<keyword evidence="5" id="KW-1185">Reference proteome</keyword>
<dbReference type="EMBL" id="KV454433">
    <property type="protein sequence ID" value="ODQ79001.1"/>
    <property type="molecule type" value="Genomic_DNA"/>
</dbReference>
<dbReference type="AlphaFoldDB" id="A0A1E3QMV5"/>
<dbReference type="InterPro" id="IPR004087">
    <property type="entry name" value="KH_dom"/>
</dbReference>
<proteinExistence type="predicted"/>
<dbReference type="Pfam" id="PF00013">
    <property type="entry name" value="KH_1"/>
    <property type="match status" value="2"/>
</dbReference>
<dbReference type="Gene3D" id="3.30.1370.10">
    <property type="entry name" value="K Homology domain, type 1"/>
    <property type="match status" value="3"/>
</dbReference>
<dbReference type="InterPro" id="IPR036612">
    <property type="entry name" value="KH_dom_type_1_sf"/>
</dbReference>
<feature type="domain" description="K Homology" evidence="3">
    <location>
        <begin position="99"/>
        <end position="170"/>
    </location>
</feature>
<evidence type="ECO:0000313" key="4">
    <source>
        <dbReference type="EMBL" id="ODQ79001.1"/>
    </source>
</evidence>
<dbReference type="SMART" id="SM00322">
    <property type="entry name" value="KH"/>
    <property type="match status" value="4"/>
</dbReference>
<dbReference type="InterPro" id="IPR004088">
    <property type="entry name" value="KH_dom_type_1"/>
</dbReference>
<dbReference type="STRING" id="984486.A0A1E3QMV5"/>
<dbReference type="PROSITE" id="PS50084">
    <property type="entry name" value="KH_TYPE_1"/>
    <property type="match status" value="2"/>
</dbReference>
<evidence type="ECO:0000256" key="2">
    <source>
        <dbReference type="PROSITE-ProRule" id="PRU00117"/>
    </source>
</evidence>
<sequence>MLEAAQWMQETVAVLDTLVKRIAALVENASFVQVPKQFYPILAGAGRSALADIRTRYGVSVSSSDSIIEGCKEIVISGETRLQVSQATTLLKERLAVIVTQTQKLAVPQHLSGALLGSKGTTIKLVTEQTGVFVYTSNLQDNKGNLTMFIYGDSTDLTNKALADVQKRLVNLQGAYKTLDFPSKYFKFLYGRNRRNINMIENKTGVVILMHSTTDSMENQYLSVHHTDINTINQALVLLTKQLQNISLQYKPLEVPNEIAPVLLKCCKVLGERFPNVNLSLALGQPTEEYNSLPLSSSLTVYSSNQVEREEVVSIIDRVVRILQENHRVMAISSALVFPLKGLDNAYLDDLSKNAKVEITFSRLSTRKGEQSLIITPLIDVVLAAVAMPDCGVIALARGSLAHTEDTLKARVKTLKDECQPVYVPGGFVPFLIGHHDARIRRIQASTGTTISISNKPKDDKGNHMLIIFGTAKKVQDAFTKVSKYLNVYYQRQV</sequence>
<dbReference type="SUPFAM" id="SSF54791">
    <property type="entry name" value="Eukaryotic type KH-domain (KH-domain type I)"/>
    <property type="match status" value="3"/>
</dbReference>
<protein>
    <recommendedName>
        <fullName evidence="3">K Homology domain-containing protein</fullName>
    </recommendedName>
</protein>
<evidence type="ECO:0000259" key="3">
    <source>
        <dbReference type="SMART" id="SM00322"/>
    </source>
</evidence>
<dbReference type="Proteomes" id="UP000094336">
    <property type="component" value="Unassembled WGS sequence"/>
</dbReference>
<keyword evidence="2" id="KW-0694">RNA-binding</keyword>
<accession>A0A1E3QMV5</accession>
<gene>
    <name evidence="4" type="ORF">BABINDRAFT_8621</name>
</gene>
<dbReference type="GO" id="GO:0003723">
    <property type="term" value="F:RNA binding"/>
    <property type="evidence" value="ECO:0007669"/>
    <property type="project" value="UniProtKB-UniRule"/>
</dbReference>
<evidence type="ECO:0000256" key="1">
    <source>
        <dbReference type="ARBA" id="ARBA00022737"/>
    </source>
</evidence>
<evidence type="ECO:0000313" key="5">
    <source>
        <dbReference type="Proteomes" id="UP000094336"/>
    </source>
</evidence>
<dbReference type="PANTHER" id="PTHR10288">
    <property type="entry name" value="KH DOMAIN CONTAINING RNA BINDING PROTEIN"/>
    <property type="match status" value="1"/>
</dbReference>
<dbReference type="RefSeq" id="XP_018984329.1">
    <property type="nucleotide sequence ID" value="XM_019132834.1"/>
</dbReference>
<feature type="domain" description="K Homology" evidence="3">
    <location>
        <begin position="26"/>
        <end position="96"/>
    </location>
</feature>
<dbReference type="OrthoDB" id="442947at2759"/>
<name>A0A1E3QMV5_9ASCO</name>
<feature type="domain" description="K Homology" evidence="3">
    <location>
        <begin position="416"/>
        <end position="487"/>
    </location>
</feature>
<keyword evidence="1" id="KW-0677">Repeat</keyword>
<feature type="domain" description="K Homology" evidence="3">
    <location>
        <begin position="173"/>
        <end position="244"/>
    </location>
</feature>
<dbReference type="CDD" id="cd00105">
    <property type="entry name" value="KH-I"/>
    <property type="match status" value="2"/>
</dbReference>
<reference evidence="5" key="1">
    <citation type="submission" date="2016-05" db="EMBL/GenBank/DDBJ databases">
        <title>Comparative genomics of biotechnologically important yeasts.</title>
        <authorList>
            <consortium name="DOE Joint Genome Institute"/>
            <person name="Riley R."/>
            <person name="Haridas S."/>
            <person name="Wolfe K.H."/>
            <person name="Lopes M.R."/>
            <person name="Hittinger C.T."/>
            <person name="Goker M."/>
            <person name="Salamov A."/>
            <person name="Wisecaver J."/>
            <person name="Long T.M."/>
            <person name="Aerts A.L."/>
            <person name="Barry K."/>
            <person name="Choi C."/>
            <person name="Clum A."/>
            <person name="Coughlan A.Y."/>
            <person name="Deshpande S."/>
            <person name="Douglass A.P."/>
            <person name="Hanson S.J."/>
            <person name="Klenk H.-P."/>
            <person name="Labutti K."/>
            <person name="Lapidus A."/>
            <person name="Lindquist E."/>
            <person name="Lipzen A."/>
            <person name="Meier-Kolthoff J.P."/>
            <person name="Ohm R.A."/>
            <person name="Otillar R.P."/>
            <person name="Pangilinan J."/>
            <person name="Peng Y."/>
            <person name="Rokas A."/>
            <person name="Rosa C.A."/>
            <person name="Scheuner C."/>
            <person name="Sibirny A.A."/>
            <person name="Slot J.C."/>
            <person name="Stielow J.B."/>
            <person name="Sun H."/>
            <person name="Kurtzman C.P."/>
            <person name="Blackwell M."/>
            <person name="Grigoriev I.V."/>
            <person name="Jeffries T.W."/>
        </authorList>
    </citation>
    <scope>NUCLEOTIDE SEQUENCE [LARGE SCALE GENOMIC DNA]</scope>
    <source>
        <strain evidence="5">NRRL Y-12698</strain>
    </source>
</reference>
<organism evidence="4 5">
    <name type="scientific">Babjeviella inositovora NRRL Y-12698</name>
    <dbReference type="NCBI Taxonomy" id="984486"/>
    <lineage>
        <taxon>Eukaryota</taxon>
        <taxon>Fungi</taxon>
        <taxon>Dikarya</taxon>
        <taxon>Ascomycota</taxon>
        <taxon>Saccharomycotina</taxon>
        <taxon>Pichiomycetes</taxon>
        <taxon>Serinales incertae sedis</taxon>
        <taxon>Babjeviella</taxon>
    </lineage>
</organism>